<dbReference type="Proteomes" id="UP000460718">
    <property type="component" value="Unassembled WGS sequence"/>
</dbReference>
<evidence type="ECO:0000313" key="17">
    <source>
        <dbReference type="Proteomes" id="UP000441208"/>
    </source>
</evidence>
<dbReference type="InterPro" id="IPR052727">
    <property type="entry name" value="Rab4/Rab5_effector"/>
</dbReference>
<evidence type="ECO:0000313" key="10">
    <source>
        <dbReference type="EMBL" id="KAE9276661.1"/>
    </source>
</evidence>
<evidence type="ECO:0000313" key="9">
    <source>
        <dbReference type="EMBL" id="KAE9184514.1"/>
    </source>
</evidence>
<evidence type="ECO:0000313" key="20">
    <source>
        <dbReference type="Proteomes" id="UP000486351"/>
    </source>
</evidence>
<evidence type="ECO:0000313" key="12">
    <source>
        <dbReference type="Proteomes" id="UP000429523"/>
    </source>
</evidence>
<dbReference type="EMBL" id="QXFW01002760">
    <property type="protein sequence ID" value="KAE8975651.1"/>
    <property type="molecule type" value="Genomic_DNA"/>
</dbReference>
<gene>
    <name evidence="10" type="ORF">PF001_g26018</name>
    <name evidence="9" type="ORF">PF002_g26411</name>
    <name evidence="8" type="ORF">PF004_g25465</name>
    <name evidence="7" type="ORF">PF005_g26615</name>
    <name evidence="6" type="ORF">PF006_g24941</name>
    <name evidence="5" type="ORF">PF007_g25623</name>
    <name evidence="11" type="ORF">PF008_g25126</name>
    <name evidence="2" type="ORF">PF009_g26300</name>
    <name evidence="4" type="ORF">PF010_g25891</name>
    <name evidence="3" type="ORF">PF011_g24376</name>
</gene>
<evidence type="ECO:0000313" key="15">
    <source>
        <dbReference type="Proteomes" id="UP000440367"/>
    </source>
</evidence>
<feature type="region of interest" description="Disordered" evidence="1">
    <location>
        <begin position="474"/>
        <end position="498"/>
    </location>
</feature>
<protein>
    <recommendedName>
        <fullName evidence="22">FYVE-type domain-containing protein</fullName>
    </recommendedName>
</protein>
<comment type="caution">
    <text evidence="3">The sequence shown here is derived from an EMBL/GenBank/DDBJ whole genome shotgun (WGS) entry which is preliminary data.</text>
</comment>
<dbReference type="EMBL" id="QXFZ01002772">
    <property type="protein sequence ID" value="KAE9073907.1"/>
    <property type="molecule type" value="Genomic_DNA"/>
</dbReference>
<dbReference type="Gene3D" id="3.30.530.20">
    <property type="match status" value="1"/>
</dbReference>
<evidence type="ECO:0000313" key="7">
    <source>
        <dbReference type="EMBL" id="KAE9172648.1"/>
    </source>
</evidence>
<sequence>MSPSPAEGWAFDEFRVQAAEGRSPIRQFPISPGTVSLTNAQRQHYADIVRERVDIMLAHERSWTERRDQMLPPLDPSQWKQVKMSKQLRFFKRVRGGRTLHQLASEESLPDVRQAVVNGYSSLMCDGQVWGSMEDMMYGMTASSQEDLMTGFWYKNPPHDCVWLGTAGGATPEDPFHSADFIWALPKVAVNVDICYLKATGVERDRDGKRYGYLVLHSVDLTQCRPFEARKISRAKMYFTCLFRETTPGYLDVTVRGIFDLGKNRGKITKKLVTAATKSFMIGLLNGVGIGLAKKLTFLARRNRNALRAPKQSECSICLKAGRRSLFGLRVSLLQCGVCGATVCFNCIANAKQRLFIGANKPCSESACCQNCMHEARSTRGVRPEDQVIAEYYLKHRTHSSLSLSSSAAAASQSPLAPMYPLDTVTRNRESRRRNTITKSNLSADMPTNSTADESFLDTDPFSRELDEADFCFSSDDEESNSSVIAQPGPSPSPESSDLEITTVTSWYRNCPLEDDDFVSPPVYETRQKWMERTLFELNVAAQNTYMQTQATMRRLRNAELD</sequence>
<dbReference type="EMBL" id="QXFX01003076">
    <property type="protein sequence ID" value="KAE9071382.1"/>
    <property type="molecule type" value="Genomic_DNA"/>
</dbReference>
<dbReference type="InterPro" id="IPR023393">
    <property type="entry name" value="START-like_dom_sf"/>
</dbReference>
<dbReference type="EMBL" id="QXGC01003116">
    <property type="protein sequence ID" value="KAE9178501.1"/>
    <property type="molecule type" value="Genomic_DNA"/>
</dbReference>
<feature type="compositionally biased region" description="Polar residues" evidence="1">
    <location>
        <begin position="437"/>
        <end position="453"/>
    </location>
</feature>
<evidence type="ECO:0000313" key="4">
    <source>
        <dbReference type="EMBL" id="KAE9071382.1"/>
    </source>
</evidence>
<evidence type="ECO:0000313" key="21">
    <source>
        <dbReference type="Proteomes" id="UP000488956"/>
    </source>
</evidence>
<dbReference type="EMBL" id="QXGD01002759">
    <property type="protein sequence ID" value="KAE9184514.1"/>
    <property type="molecule type" value="Genomic_DNA"/>
</dbReference>
<dbReference type="PANTHER" id="PTHR13510:SF44">
    <property type="entry name" value="RABENOSYN-5"/>
    <property type="match status" value="1"/>
</dbReference>
<accession>A0A6A3I0X2</accession>
<evidence type="ECO:0000256" key="1">
    <source>
        <dbReference type="SAM" id="MobiDB-lite"/>
    </source>
</evidence>
<dbReference type="EMBL" id="QXGB01003122">
    <property type="protein sequence ID" value="KAE9172648.1"/>
    <property type="molecule type" value="Genomic_DNA"/>
</dbReference>
<proteinExistence type="predicted"/>
<dbReference type="PANTHER" id="PTHR13510">
    <property type="entry name" value="FYVE-FINGER-CONTAINING RAB5 EFFECTOR PROTEIN RABENOSYN-5-RELATED"/>
    <property type="match status" value="1"/>
</dbReference>
<dbReference type="EMBL" id="QXGA01002832">
    <property type="protein sequence ID" value="KAE9091372.1"/>
    <property type="molecule type" value="Genomic_DNA"/>
</dbReference>
<dbReference type="Proteomes" id="UP000486351">
    <property type="component" value="Unassembled WGS sequence"/>
</dbReference>
<dbReference type="Proteomes" id="UP000440732">
    <property type="component" value="Unassembled WGS sequence"/>
</dbReference>
<dbReference type="EMBL" id="QXGE01003167">
    <property type="protein sequence ID" value="KAE9276661.1"/>
    <property type="molecule type" value="Genomic_DNA"/>
</dbReference>
<dbReference type="Proteomes" id="UP000433483">
    <property type="component" value="Unassembled WGS sequence"/>
</dbReference>
<evidence type="ECO:0000313" key="13">
    <source>
        <dbReference type="Proteomes" id="UP000433483"/>
    </source>
</evidence>
<evidence type="ECO:0000313" key="19">
    <source>
        <dbReference type="Proteomes" id="UP000476176"/>
    </source>
</evidence>
<dbReference type="EMBL" id="QXFY01002798">
    <property type="protein sequence ID" value="KAE9292240.1"/>
    <property type="molecule type" value="Genomic_DNA"/>
</dbReference>
<evidence type="ECO:0000313" key="3">
    <source>
        <dbReference type="EMBL" id="KAE8975651.1"/>
    </source>
</evidence>
<keyword evidence="13" id="KW-1185">Reference proteome</keyword>
<dbReference type="EMBL" id="QXGF01002772">
    <property type="protein sequence ID" value="KAE8923449.1"/>
    <property type="molecule type" value="Genomic_DNA"/>
</dbReference>
<dbReference type="Proteomes" id="UP000429523">
    <property type="component" value="Unassembled WGS sequence"/>
</dbReference>
<feature type="region of interest" description="Disordered" evidence="1">
    <location>
        <begin position="418"/>
        <end position="458"/>
    </location>
</feature>
<reference evidence="18 19" key="1">
    <citation type="submission" date="2018-09" db="EMBL/GenBank/DDBJ databases">
        <title>Genomic investigation of the strawberry pathogen Phytophthora fragariae indicates pathogenicity is determined by transcriptional variation in three key races.</title>
        <authorList>
            <person name="Adams T.M."/>
            <person name="Armitage A.D."/>
            <person name="Sobczyk M.K."/>
            <person name="Bates H.J."/>
            <person name="Dunwell J.M."/>
            <person name="Nellist C.F."/>
            <person name="Harrison R.J."/>
        </authorList>
    </citation>
    <scope>NUCLEOTIDE SEQUENCE [LARGE SCALE GENOMIC DNA]</scope>
    <source>
        <strain evidence="10 14">A4</strain>
        <strain evidence="9 15">BC-1</strain>
        <strain evidence="8 19">BC-23</strain>
        <strain evidence="7 13">NOV-27</strain>
        <strain evidence="6 16">NOV-5</strain>
        <strain evidence="5 17">NOV-71</strain>
        <strain evidence="11 20">NOV-77</strain>
        <strain evidence="2 12">NOV-9</strain>
        <strain evidence="4 21">ONT-3</strain>
        <strain evidence="3 18">SCRP245</strain>
    </source>
</reference>
<dbReference type="Proteomes" id="UP000440367">
    <property type="component" value="Unassembled WGS sequence"/>
</dbReference>
<evidence type="ECO:0000313" key="5">
    <source>
        <dbReference type="EMBL" id="KAE9073907.1"/>
    </source>
</evidence>
<dbReference type="Proteomes" id="UP000476176">
    <property type="component" value="Unassembled WGS sequence"/>
</dbReference>
<name>A0A6A3I0X2_9STRA</name>
<evidence type="ECO:0000313" key="14">
    <source>
        <dbReference type="Proteomes" id="UP000437068"/>
    </source>
</evidence>
<dbReference type="Proteomes" id="UP000488956">
    <property type="component" value="Unassembled WGS sequence"/>
</dbReference>
<evidence type="ECO:0000313" key="18">
    <source>
        <dbReference type="Proteomes" id="UP000460718"/>
    </source>
</evidence>
<dbReference type="Proteomes" id="UP000441208">
    <property type="component" value="Unassembled WGS sequence"/>
</dbReference>
<evidence type="ECO:0000313" key="11">
    <source>
        <dbReference type="EMBL" id="KAE9292240.1"/>
    </source>
</evidence>
<evidence type="ECO:0000313" key="6">
    <source>
        <dbReference type="EMBL" id="KAE9091372.1"/>
    </source>
</evidence>
<dbReference type="Proteomes" id="UP000437068">
    <property type="component" value="Unassembled WGS sequence"/>
</dbReference>
<dbReference type="AlphaFoldDB" id="A0A6A3I0X2"/>
<dbReference type="OrthoDB" id="97475at2759"/>
<evidence type="ECO:0000313" key="8">
    <source>
        <dbReference type="EMBL" id="KAE9178501.1"/>
    </source>
</evidence>
<evidence type="ECO:0000313" key="16">
    <source>
        <dbReference type="Proteomes" id="UP000440732"/>
    </source>
</evidence>
<evidence type="ECO:0008006" key="22">
    <source>
        <dbReference type="Google" id="ProtNLM"/>
    </source>
</evidence>
<evidence type="ECO:0000313" key="2">
    <source>
        <dbReference type="EMBL" id="KAE8923449.1"/>
    </source>
</evidence>
<organism evidence="3 18">
    <name type="scientific">Phytophthora fragariae</name>
    <dbReference type="NCBI Taxonomy" id="53985"/>
    <lineage>
        <taxon>Eukaryota</taxon>
        <taxon>Sar</taxon>
        <taxon>Stramenopiles</taxon>
        <taxon>Oomycota</taxon>
        <taxon>Peronosporomycetes</taxon>
        <taxon>Peronosporales</taxon>
        <taxon>Peronosporaceae</taxon>
        <taxon>Phytophthora</taxon>
    </lineage>
</organism>